<protein>
    <submittedName>
        <fullName evidence="1">Uncharacterized protein</fullName>
    </submittedName>
</protein>
<reference evidence="1" key="1">
    <citation type="journal article" date="2014" name="Front. Microbiol.">
        <title>High frequency of phylogenetically diverse reductive dehalogenase-homologous genes in deep subseafloor sedimentary metagenomes.</title>
        <authorList>
            <person name="Kawai M."/>
            <person name="Futagami T."/>
            <person name="Toyoda A."/>
            <person name="Takaki Y."/>
            <person name="Nishi S."/>
            <person name="Hori S."/>
            <person name="Arai W."/>
            <person name="Tsubouchi T."/>
            <person name="Morono Y."/>
            <person name="Uchiyama I."/>
            <person name="Ito T."/>
            <person name="Fujiyama A."/>
            <person name="Inagaki F."/>
            <person name="Takami H."/>
        </authorList>
    </citation>
    <scope>NUCLEOTIDE SEQUENCE</scope>
    <source>
        <strain evidence="1">Expedition CK06-06</strain>
    </source>
</reference>
<sequence>MLNSTIGMLDTDHGGMEDRRMAKARELGVMDEWVEYTYGKRALWPDRCVITNLPSDKALTPTAMPLCKCEACQNWAATTIRDLHTQVVNPVRNRDRDKALAAIQEIIATE</sequence>
<comment type="caution">
    <text evidence="1">The sequence shown here is derived from an EMBL/GenBank/DDBJ whole genome shotgun (WGS) entry which is preliminary data.</text>
</comment>
<dbReference type="EMBL" id="BARS01005358">
    <property type="protein sequence ID" value="GAF72173.1"/>
    <property type="molecule type" value="Genomic_DNA"/>
</dbReference>
<dbReference type="AlphaFoldDB" id="X0RTQ9"/>
<evidence type="ECO:0000313" key="1">
    <source>
        <dbReference type="EMBL" id="GAF72173.1"/>
    </source>
</evidence>
<proteinExistence type="predicted"/>
<organism evidence="1">
    <name type="scientific">marine sediment metagenome</name>
    <dbReference type="NCBI Taxonomy" id="412755"/>
    <lineage>
        <taxon>unclassified sequences</taxon>
        <taxon>metagenomes</taxon>
        <taxon>ecological metagenomes</taxon>
    </lineage>
</organism>
<name>X0RTQ9_9ZZZZ</name>
<gene>
    <name evidence="1" type="ORF">S01H1_10504</name>
</gene>
<accession>X0RTQ9</accession>